<gene>
    <name evidence="2" type="ORF">CAFE_32760</name>
</gene>
<protein>
    <submittedName>
        <fullName evidence="2">Uncharacterized protein</fullName>
    </submittedName>
</protein>
<feature type="transmembrane region" description="Helical" evidence="1">
    <location>
        <begin position="140"/>
        <end position="160"/>
    </location>
</feature>
<sequence length="222" mass="24894">MGADFAAWTGGSGILVTAILGAASSVVSQIIYIEMTVKNVDAKYFLKPDVAGELLFDAAVGATFNVCGSAWAESLKYGRTPSVQAKFLQKVLSFCHTDLNEIEDSIVVNRVLGLRQTLIDAVYEYLKKTGDKLIKYKRCLGTEILAWIAFFTFLVVSVYIGRNWNIFEFIVLFCILELPMIYIFPLGCQTVKFDEKKVSTGWWFIKFRTFLWSEVCDVIAGV</sequence>
<dbReference type="AlphaFoldDB" id="A0A6N8I309"/>
<reference evidence="2 3" key="1">
    <citation type="submission" date="2019-09" db="EMBL/GenBank/DDBJ databases">
        <title>Genome sequence of Clostridium sp. EA1.</title>
        <authorList>
            <person name="Poehlein A."/>
            <person name="Bengelsdorf F.R."/>
            <person name="Daniel R."/>
        </authorList>
    </citation>
    <scope>NUCLEOTIDE SEQUENCE [LARGE SCALE GENOMIC DNA]</scope>
    <source>
        <strain evidence="2 3">EA1</strain>
    </source>
</reference>
<name>A0A6N8I309_9FIRM</name>
<feature type="transmembrane region" description="Helical" evidence="1">
    <location>
        <begin position="12"/>
        <end position="33"/>
    </location>
</feature>
<evidence type="ECO:0000313" key="2">
    <source>
        <dbReference type="EMBL" id="MVB12536.1"/>
    </source>
</evidence>
<dbReference type="Proteomes" id="UP000469440">
    <property type="component" value="Unassembled WGS sequence"/>
</dbReference>
<evidence type="ECO:0000256" key="1">
    <source>
        <dbReference type="SAM" id="Phobius"/>
    </source>
</evidence>
<keyword evidence="1" id="KW-0472">Membrane</keyword>
<keyword evidence="1" id="KW-1133">Transmembrane helix</keyword>
<feature type="transmembrane region" description="Helical" evidence="1">
    <location>
        <begin position="166"/>
        <end position="187"/>
    </location>
</feature>
<accession>A0A6N8I309</accession>
<evidence type="ECO:0000313" key="3">
    <source>
        <dbReference type="Proteomes" id="UP000469440"/>
    </source>
</evidence>
<keyword evidence="1" id="KW-0812">Transmembrane</keyword>
<dbReference type="EMBL" id="VWXL01000098">
    <property type="protein sequence ID" value="MVB12536.1"/>
    <property type="molecule type" value="Genomic_DNA"/>
</dbReference>
<keyword evidence="3" id="KW-1185">Reference proteome</keyword>
<organism evidence="2 3">
    <name type="scientific">Caproicibacter fermentans</name>
    <dbReference type="NCBI Taxonomy" id="2576756"/>
    <lineage>
        <taxon>Bacteria</taxon>
        <taxon>Bacillati</taxon>
        <taxon>Bacillota</taxon>
        <taxon>Clostridia</taxon>
        <taxon>Eubacteriales</taxon>
        <taxon>Acutalibacteraceae</taxon>
        <taxon>Caproicibacter</taxon>
    </lineage>
</organism>
<proteinExistence type="predicted"/>
<comment type="caution">
    <text evidence="2">The sequence shown here is derived from an EMBL/GenBank/DDBJ whole genome shotgun (WGS) entry which is preliminary data.</text>
</comment>